<proteinExistence type="predicted"/>
<organism evidence="2 3">
    <name type="scientific">Phakopsora pachyrhizi</name>
    <name type="common">Asian soybean rust disease fungus</name>
    <dbReference type="NCBI Taxonomy" id="170000"/>
    <lineage>
        <taxon>Eukaryota</taxon>
        <taxon>Fungi</taxon>
        <taxon>Dikarya</taxon>
        <taxon>Basidiomycota</taxon>
        <taxon>Pucciniomycotina</taxon>
        <taxon>Pucciniomycetes</taxon>
        <taxon>Pucciniales</taxon>
        <taxon>Phakopsoraceae</taxon>
        <taxon>Phakopsora</taxon>
    </lineage>
</organism>
<dbReference type="AlphaFoldDB" id="A0AAV0BGL8"/>
<evidence type="ECO:0008006" key="4">
    <source>
        <dbReference type="Google" id="ProtNLM"/>
    </source>
</evidence>
<feature type="compositionally biased region" description="Polar residues" evidence="1">
    <location>
        <begin position="66"/>
        <end position="93"/>
    </location>
</feature>
<reference evidence="2" key="1">
    <citation type="submission" date="2022-06" db="EMBL/GenBank/DDBJ databases">
        <authorList>
            <consortium name="SYNGENTA / RWTH Aachen University"/>
        </authorList>
    </citation>
    <scope>NUCLEOTIDE SEQUENCE</scope>
</reference>
<evidence type="ECO:0000313" key="2">
    <source>
        <dbReference type="EMBL" id="CAH7685744.1"/>
    </source>
</evidence>
<name>A0AAV0BGL8_PHAPC</name>
<feature type="compositionally biased region" description="Basic and acidic residues" evidence="1">
    <location>
        <begin position="46"/>
        <end position="64"/>
    </location>
</feature>
<dbReference type="Proteomes" id="UP001153365">
    <property type="component" value="Unassembled WGS sequence"/>
</dbReference>
<feature type="region of interest" description="Disordered" evidence="1">
    <location>
        <begin position="44"/>
        <end position="96"/>
    </location>
</feature>
<evidence type="ECO:0000256" key="1">
    <source>
        <dbReference type="SAM" id="MobiDB-lite"/>
    </source>
</evidence>
<comment type="caution">
    <text evidence="2">The sequence shown here is derived from an EMBL/GenBank/DDBJ whole genome shotgun (WGS) entry which is preliminary data.</text>
</comment>
<accession>A0AAV0BGL8</accession>
<keyword evidence="3" id="KW-1185">Reference proteome</keyword>
<sequence length="275" mass="30567">MAQGPYLMLLLLTRGGGPGFVWSSMTLIINDLLPWVENFLSSQESPTKDEKSSVQKSDLSHHTVAEISSPNPEHQQLNQLPQTPNRRSFNRSSKPLRKIPPGFEFCRNTLGSDLVSGYLVCGNDDNYCVSFSISIKHCRKVGVHTQKQALDYIGNSVKVIQKGPIVGVKRPLSEEALEPWPVIDPDLSIPTHSRNSQFSKVVGGVFEGGVVYLSNSKKSRQYQAALPMQTSNLFSTRVATARVGKRPLQSTSVNSDFKRKLSIPLFRSKRLNQKT</sequence>
<dbReference type="EMBL" id="CALTRL010005742">
    <property type="protein sequence ID" value="CAH7685744.1"/>
    <property type="molecule type" value="Genomic_DNA"/>
</dbReference>
<evidence type="ECO:0000313" key="3">
    <source>
        <dbReference type="Proteomes" id="UP001153365"/>
    </source>
</evidence>
<gene>
    <name evidence="2" type="ORF">PPACK8108_LOCUS20317</name>
</gene>
<protein>
    <recommendedName>
        <fullName evidence="4">Secreted protein</fullName>
    </recommendedName>
</protein>